<organism evidence="1 2">
    <name type="scientific">Thermoflavimicrobium dichotomicum</name>
    <dbReference type="NCBI Taxonomy" id="46223"/>
    <lineage>
        <taxon>Bacteria</taxon>
        <taxon>Bacillati</taxon>
        <taxon>Bacillota</taxon>
        <taxon>Bacilli</taxon>
        <taxon>Bacillales</taxon>
        <taxon>Thermoactinomycetaceae</taxon>
        <taxon>Thermoflavimicrobium</taxon>
    </lineage>
</organism>
<gene>
    <name evidence="1" type="ORF">SAMN05421852_13313</name>
</gene>
<dbReference type="EMBL" id="FORR01000033">
    <property type="protein sequence ID" value="SFJ89783.1"/>
    <property type="molecule type" value="Genomic_DNA"/>
</dbReference>
<keyword evidence="2" id="KW-1185">Reference proteome</keyword>
<sequence>MKRQWTTGLIVITFAVSVTDCTGMSHDPYSPSSCLAGVVLFAVCFLV</sequence>
<dbReference type="AlphaFoldDB" id="A0A1I3V4D8"/>
<name>A0A1I3V4D8_9BACL</name>
<dbReference type="Proteomes" id="UP000199545">
    <property type="component" value="Unassembled WGS sequence"/>
</dbReference>
<accession>A0A1I3V4D8</accession>
<dbReference type="RefSeq" id="WP_175482554.1">
    <property type="nucleotide sequence ID" value="NZ_FORR01000033.1"/>
</dbReference>
<proteinExistence type="predicted"/>
<reference evidence="1 2" key="1">
    <citation type="submission" date="2016-10" db="EMBL/GenBank/DDBJ databases">
        <authorList>
            <person name="de Groot N.N."/>
        </authorList>
    </citation>
    <scope>NUCLEOTIDE SEQUENCE [LARGE SCALE GENOMIC DNA]</scope>
    <source>
        <strain evidence="1 2">DSM 44778</strain>
    </source>
</reference>
<evidence type="ECO:0000313" key="2">
    <source>
        <dbReference type="Proteomes" id="UP000199545"/>
    </source>
</evidence>
<protein>
    <submittedName>
        <fullName evidence="1">Uncharacterized protein</fullName>
    </submittedName>
</protein>
<evidence type="ECO:0000313" key="1">
    <source>
        <dbReference type="EMBL" id="SFJ89783.1"/>
    </source>
</evidence>